<organism evidence="2 3">
    <name type="scientific">Sulfurospirillum barnesii (strain ATCC 700032 / DSM 10660 / SES-3)</name>
    <dbReference type="NCBI Taxonomy" id="760154"/>
    <lineage>
        <taxon>Bacteria</taxon>
        <taxon>Pseudomonadati</taxon>
        <taxon>Campylobacterota</taxon>
        <taxon>Epsilonproteobacteria</taxon>
        <taxon>Campylobacterales</taxon>
        <taxon>Sulfurospirillaceae</taxon>
        <taxon>Sulfurospirillum</taxon>
    </lineage>
</organism>
<sequence length="307" mass="35758">MSTIFNSDKVLCNHISEVDLCTYFIGTDFDDSGNEFVRCNDLIKILQEVLLEFAFGINEASKISHTQIISKLSDAAKSIYKIKDFETVRQLYEEGKDIDSIKSTKKYLSRGEFGELILHMLLRDFHNTIPLLSKIYFKDSYSFTVHGFDAVHIEPETQSLWLGESKLYTDGKAGIKELINDILEHLKKDYLNDEFNIISKKIKPYDDIPEKKYWLNLMNENTSLKDILTSVTIPLLCVYTSDTYNQKDFLKEYEKEMRTLKQYFDDNNSHPLKTKLNIILILFPVKNKNELVKNLHRRLHTLQGLSS</sequence>
<dbReference type="InterPro" id="IPR014976">
    <property type="entry name" value="AbpA_HamA_C"/>
</dbReference>
<dbReference type="EMBL" id="CP003333">
    <property type="protein sequence ID" value="AFL67670.1"/>
    <property type="molecule type" value="Genomic_DNA"/>
</dbReference>
<dbReference type="AlphaFoldDB" id="I3XUP6"/>
<evidence type="ECO:0000313" key="2">
    <source>
        <dbReference type="EMBL" id="AFL67670.1"/>
    </source>
</evidence>
<name>I3XUP6_SULBS</name>
<gene>
    <name evidence="2" type="ordered locus">Sulba_0346</name>
</gene>
<dbReference type="Pfam" id="PF08878">
    <property type="entry name" value="HamA"/>
    <property type="match status" value="1"/>
</dbReference>
<dbReference type="HOGENOM" id="CLU_079359_1_0_7"/>
<dbReference type="PATRIC" id="fig|760154.4.peg.345"/>
<dbReference type="OrthoDB" id="4964195at2"/>
<proteinExistence type="predicted"/>
<feature type="domain" description="Anti-bacteriophage protein A/HamA C-terminal" evidence="1">
    <location>
        <begin position="20"/>
        <end position="299"/>
    </location>
</feature>
<protein>
    <recommendedName>
        <fullName evidence="1">Anti-bacteriophage protein A/HamA C-terminal domain-containing protein</fullName>
    </recommendedName>
</protein>
<dbReference type="KEGG" id="sba:Sulba_0346"/>
<reference evidence="2 3" key="1">
    <citation type="submission" date="2012-06" db="EMBL/GenBank/DDBJ databases">
        <title>Complete sequence of Sulfurospirillum barnesii SES-3.</title>
        <authorList>
            <consortium name="US DOE Joint Genome Institute"/>
            <person name="Lucas S."/>
            <person name="Han J."/>
            <person name="Lapidus A."/>
            <person name="Cheng J.-F."/>
            <person name="Goodwin L."/>
            <person name="Pitluck S."/>
            <person name="Peters L."/>
            <person name="Ovchinnikova G."/>
            <person name="Lu M."/>
            <person name="Detter J.C."/>
            <person name="Han C."/>
            <person name="Tapia R."/>
            <person name="Land M."/>
            <person name="Hauser L."/>
            <person name="Kyrpides N."/>
            <person name="Ivanova N."/>
            <person name="Pagani I."/>
            <person name="Stolz J."/>
            <person name="Arkin A."/>
            <person name="Dehal P."/>
            <person name="Oremland R."/>
            <person name="Saltikov C."/>
            <person name="Basu P."/>
            <person name="Hollibaugh J."/>
            <person name="Newman D."/>
            <person name="Stolyar S."/>
            <person name="Hazen T."/>
            <person name="Woyke T."/>
        </authorList>
    </citation>
    <scope>NUCLEOTIDE SEQUENCE [LARGE SCALE GENOMIC DNA]</scope>
    <source>
        <strain evidence="3">ATCC 700032 / DSM 10660 / SES-3</strain>
    </source>
</reference>
<dbReference type="eggNOG" id="ENOG502Z96M">
    <property type="taxonomic scope" value="Bacteria"/>
</dbReference>
<evidence type="ECO:0000313" key="3">
    <source>
        <dbReference type="Proteomes" id="UP000006176"/>
    </source>
</evidence>
<accession>I3XUP6</accession>
<dbReference type="STRING" id="760154.Sulba_0346"/>
<dbReference type="Proteomes" id="UP000006176">
    <property type="component" value="Chromosome"/>
</dbReference>
<keyword evidence="3" id="KW-1185">Reference proteome</keyword>
<evidence type="ECO:0000259" key="1">
    <source>
        <dbReference type="Pfam" id="PF08878"/>
    </source>
</evidence>
<dbReference type="RefSeq" id="WP_014768551.1">
    <property type="nucleotide sequence ID" value="NC_018002.1"/>
</dbReference>